<feature type="compositionally biased region" description="Low complexity" evidence="1">
    <location>
        <begin position="281"/>
        <end position="325"/>
    </location>
</feature>
<evidence type="ECO:0000256" key="2">
    <source>
        <dbReference type="SAM" id="Phobius"/>
    </source>
</evidence>
<name>A0A448UT88_9MICC</name>
<evidence type="ECO:0000313" key="3">
    <source>
        <dbReference type="EMBL" id="VEJ29099.1"/>
    </source>
</evidence>
<dbReference type="RefSeq" id="WP_115333573.1">
    <property type="nucleotide sequence ID" value="NZ_CP133473.1"/>
</dbReference>
<sequence length="325" mass="34374">MTPPQHSPSVTTPEAPTVTGVEETPRAATQRRGTRNANLRIIPEHKPAQKHPTRRGVPGRNKPASNVKSRVSQIQVPRTSVTSDTHARIAHRAQNRLSEHVTAYAGPRTGGAQHPRTIGYPAKSAYPARSIAAKSSRVKAQARETRRVPLALSLVRPRSWSPVALVGVFVAIPLTLVFILMLNILIATRQYDLVDLRTQEQTLTQENQALQQEIGYQQAPQNLANRASSLGMHATDIPATLDINSGQINGTATPVAKPKDDAPGARNLVDAPAVPSQGSRASTSATPSAAPSASADKQQPASSASASSSASAKPSASTNPSASQR</sequence>
<reference evidence="3 4" key="1">
    <citation type="submission" date="2018-12" db="EMBL/GenBank/DDBJ databases">
        <authorList>
            <consortium name="Pathogen Informatics"/>
        </authorList>
    </citation>
    <scope>NUCLEOTIDE SEQUENCE [LARGE SCALE GENOMIC DNA]</scope>
    <source>
        <strain evidence="3 4">NCTC10918</strain>
    </source>
</reference>
<keyword evidence="2" id="KW-1133">Transmembrane helix</keyword>
<protein>
    <recommendedName>
        <fullName evidence="5">Cell division protein FtsL</fullName>
    </recommendedName>
</protein>
<feature type="compositionally biased region" description="Polar residues" evidence="1">
    <location>
        <begin position="63"/>
        <end position="84"/>
    </location>
</feature>
<feature type="compositionally biased region" description="Polar residues" evidence="1">
    <location>
        <begin position="242"/>
        <end position="252"/>
    </location>
</feature>
<dbReference type="AlphaFoldDB" id="A0A448UT88"/>
<dbReference type="STRING" id="762948.HMPREF0733_11664"/>
<proteinExistence type="predicted"/>
<evidence type="ECO:0008006" key="5">
    <source>
        <dbReference type="Google" id="ProtNLM"/>
    </source>
</evidence>
<dbReference type="GeneID" id="29743433"/>
<dbReference type="Proteomes" id="UP000270988">
    <property type="component" value="Chromosome"/>
</dbReference>
<feature type="transmembrane region" description="Helical" evidence="2">
    <location>
        <begin position="163"/>
        <end position="187"/>
    </location>
</feature>
<evidence type="ECO:0000256" key="1">
    <source>
        <dbReference type="SAM" id="MobiDB-lite"/>
    </source>
</evidence>
<organism evidence="3 4">
    <name type="scientific">Rothia dentocariosa</name>
    <dbReference type="NCBI Taxonomy" id="2047"/>
    <lineage>
        <taxon>Bacteria</taxon>
        <taxon>Bacillati</taxon>
        <taxon>Actinomycetota</taxon>
        <taxon>Actinomycetes</taxon>
        <taxon>Micrococcales</taxon>
        <taxon>Micrococcaceae</taxon>
        <taxon>Rothia</taxon>
    </lineage>
</organism>
<feature type="region of interest" description="Disordered" evidence="1">
    <location>
        <begin position="1"/>
        <end position="84"/>
    </location>
</feature>
<dbReference type="EMBL" id="LR134521">
    <property type="protein sequence ID" value="VEJ29099.1"/>
    <property type="molecule type" value="Genomic_DNA"/>
</dbReference>
<feature type="region of interest" description="Disordered" evidence="1">
    <location>
        <begin position="242"/>
        <end position="325"/>
    </location>
</feature>
<gene>
    <name evidence="3" type="ORF">NCTC10918_00344</name>
</gene>
<keyword evidence="2" id="KW-0472">Membrane</keyword>
<accession>A0A448UT88</accession>
<keyword evidence="2" id="KW-0812">Transmembrane</keyword>
<evidence type="ECO:0000313" key="4">
    <source>
        <dbReference type="Proteomes" id="UP000270988"/>
    </source>
</evidence>